<dbReference type="InterPro" id="IPR036390">
    <property type="entry name" value="WH_DNA-bd_sf"/>
</dbReference>
<name>A0A4R5UHT7_9HYPH</name>
<keyword evidence="2" id="KW-0238">DNA-binding</keyword>
<dbReference type="GO" id="GO:0003700">
    <property type="term" value="F:DNA-binding transcription factor activity"/>
    <property type="evidence" value="ECO:0007669"/>
    <property type="project" value="InterPro"/>
</dbReference>
<keyword evidence="1" id="KW-0805">Transcription regulation</keyword>
<evidence type="ECO:0000313" key="5">
    <source>
        <dbReference type="EMBL" id="TDK35525.1"/>
    </source>
</evidence>
<keyword evidence="6" id="KW-1185">Reference proteome</keyword>
<keyword evidence="3" id="KW-0804">Transcription</keyword>
<evidence type="ECO:0000256" key="3">
    <source>
        <dbReference type="ARBA" id="ARBA00023163"/>
    </source>
</evidence>
<dbReference type="SUPFAM" id="SSF46785">
    <property type="entry name" value="Winged helix' DNA-binding domain"/>
    <property type="match status" value="1"/>
</dbReference>
<evidence type="ECO:0000256" key="1">
    <source>
        <dbReference type="ARBA" id="ARBA00023015"/>
    </source>
</evidence>
<organism evidence="5 6">
    <name type="scientific">Rhizobium deserti</name>
    <dbReference type="NCBI Taxonomy" id="2547961"/>
    <lineage>
        <taxon>Bacteria</taxon>
        <taxon>Pseudomonadati</taxon>
        <taxon>Pseudomonadota</taxon>
        <taxon>Alphaproteobacteria</taxon>
        <taxon>Hyphomicrobiales</taxon>
        <taxon>Rhizobiaceae</taxon>
        <taxon>Rhizobium/Agrobacterium group</taxon>
        <taxon>Rhizobium</taxon>
    </lineage>
</organism>
<reference evidence="5 6" key="1">
    <citation type="submission" date="2019-03" db="EMBL/GenBank/DDBJ databases">
        <title>Rhizobium sp. nov., an bacterium isolated from biocrust in Mu Us Desert.</title>
        <authorList>
            <person name="Lixiong L."/>
        </authorList>
    </citation>
    <scope>NUCLEOTIDE SEQUENCE [LARGE SCALE GENOMIC DNA]</scope>
    <source>
        <strain evidence="5 6">SPY-1</strain>
    </source>
</reference>
<dbReference type="SMART" id="SM00347">
    <property type="entry name" value="HTH_MARR"/>
    <property type="match status" value="1"/>
</dbReference>
<dbReference type="RefSeq" id="WP_133316946.1">
    <property type="nucleotide sequence ID" value="NZ_SMTL01000003.1"/>
</dbReference>
<dbReference type="GO" id="GO:0003677">
    <property type="term" value="F:DNA binding"/>
    <property type="evidence" value="ECO:0007669"/>
    <property type="project" value="UniProtKB-KW"/>
</dbReference>
<protein>
    <submittedName>
        <fullName evidence="5">MarR family transcriptional regulator</fullName>
    </submittedName>
</protein>
<dbReference type="EMBL" id="SMTL01000003">
    <property type="protein sequence ID" value="TDK35525.1"/>
    <property type="molecule type" value="Genomic_DNA"/>
</dbReference>
<evidence type="ECO:0000256" key="2">
    <source>
        <dbReference type="ARBA" id="ARBA00023125"/>
    </source>
</evidence>
<dbReference type="OrthoDB" id="511972at2"/>
<dbReference type="PRINTS" id="PR00598">
    <property type="entry name" value="HTHMARR"/>
</dbReference>
<dbReference type="Gene3D" id="1.10.10.10">
    <property type="entry name" value="Winged helix-like DNA-binding domain superfamily/Winged helix DNA-binding domain"/>
    <property type="match status" value="1"/>
</dbReference>
<evidence type="ECO:0000313" key="6">
    <source>
        <dbReference type="Proteomes" id="UP000295238"/>
    </source>
</evidence>
<comment type="caution">
    <text evidence="5">The sequence shown here is derived from an EMBL/GenBank/DDBJ whole genome shotgun (WGS) entry which is preliminary data.</text>
</comment>
<dbReference type="PANTHER" id="PTHR42756">
    <property type="entry name" value="TRANSCRIPTIONAL REGULATOR, MARR"/>
    <property type="match status" value="1"/>
</dbReference>
<sequence length="143" mass="16294">MAFDRSHSATYLAGQVAKSFARSLQKRSALLGFSPGQFPVLLELWQQDGLTQKQLLDKLEVEQATLANTLARMERDGQIQRQPHPTDKRAQVITLTELGRDLERQAIEAAADADAALFSGFRRFERELMIEYMRMVIENSRKL</sequence>
<dbReference type="Pfam" id="PF01047">
    <property type="entry name" value="MarR"/>
    <property type="match status" value="1"/>
</dbReference>
<dbReference type="InterPro" id="IPR000835">
    <property type="entry name" value="HTH_MarR-typ"/>
</dbReference>
<accession>A0A4R5UHT7</accession>
<dbReference type="InterPro" id="IPR036388">
    <property type="entry name" value="WH-like_DNA-bd_sf"/>
</dbReference>
<proteinExistence type="predicted"/>
<gene>
    <name evidence="5" type="ORF">E2F50_14940</name>
</gene>
<dbReference type="Proteomes" id="UP000295238">
    <property type="component" value="Unassembled WGS sequence"/>
</dbReference>
<feature type="domain" description="HTH marR-type" evidence="4">
    <location>
        <begin position="6"/>
        <end position="138"/>
    </location>
</feature>
<evidence type="ECO:0000259" key="4">
    <source>
        <dbReference type="PROSITE" id="PS50995"/>
    </source>
</evidence>
<dbReference type="PANTHER" id="PTHR42756:SF1">
    <property type="entry name" value="TRANSCRIPTIONAL REPRESSOR OF EMRAB OPERON"/>
    <property type="match status" value="1"/>
</dbReference>
<dbReference type="PROSITE" id="PS50995">
    <property type="entry name" value="HTH_MARR_2"/>
    <property type="match status" value="1"/>
</dbReference>
<dbReference type="AlphaFoldDB" id="A0A4R5UHT7"/>